<reference evidence="1" key="4">
    <citation type="submission" date="2019-03" db="UniProtKB">
        <authorList>
            <consortium name="EnsemblPlants"/>
        </authorList>
    </citation>
    <scope>IDENTIFICATION</scope>
</reference>
<reference evidence="1" key="3">
    <citation type="journal article" date="2017" name="Nature">
        <title>Genome sequence of the progenitor of the wheat D genome Aegilops tauschii.</title>
        <authorList>
            <person name="Luo M.C."/>
            <person name="Gu Y.Q."/>
            <person name="Puiu D."/>
            <person name="Wang H."/>
            <person name="Twardziok S.O."/>
            <person name="Deal K.R."/>
            <person name="Huo N."/>
            <person name="Zhu T."/>
            <person name="Wang L."/>
            <person name="Wang Y."/>
            <person name="McGuire P.E."/>
            <person name="Liu S."/>
            <person name="Long H."/>
            <person name="Ramasamy R.K."/>
            <person name="Rodriguez J.C."/>
            <person name="Van S.L."/>
            <person name="Yuan L."/>
            <person name="Wang Z."/>
            <person name="Xia Z."/>
            <person name="Xiao L."/>
            <person name="Anderson O.D."/>
            <person name="Ouyang S."/>
            <person name="Liang Y."/>
            <person name="Zimin A.V."/>
            <person name="Pertea G."/>
            <person name="Qi P."/>
            <person name="Bennetzen J.L."/>
            <person name="Dai X."/>
            <person name="Dawson M.W."/>
            <person name="Muller H.G."/>
            <person name="Kugler K."/>
            <person name="Rivarola-Duarte L."/>
            <person name="Spannagl M."/>
            <person name="Mayer K.F.X."/>
            <person name="Lu F.H."/>
            <person name="Bevan M.W."/>
            <person name="Leroy P."/>
            <person name="Li P."/>
            <person name="You F.M."/>
            <person name="Sun Q."/>
            <person name="Liu Z."/>
            <person name="Lyons E."/>
            <person name="Wicker T."/>
            <person name="Salzberg S.L."/>
            <person name="Devos K.M."/>
            <person name="Dvorak J."/>
        </authorList>
    </citation>
    <scope>NUCLEOTIDE SEQUENCE [LARGE SCALE GENOMIC DNA]</scope>
    <source>
        <strain evidence="1">cv. AL8/78</strain>
    </source>
</reference>
<evidence type="ECO:0000313" key="2">
    <source>
        <dbReference type="Proteomes" id="UP000015105"/>
    </source>
</evidence>
<reference evidence="1" key="5">
    <citation type="journal article" date="2021" name="G3 (Bethesda)">
        <title>Aegilops tauschii genome assembly Aet v5.0 features greater sequence contiguity and improved annotation.</title>
        <authorList>
            <person name="Wang L."/>
            <person name="Zhu T."/>
            <person name="Rodriguez J.C."/>
            <person name="Deal K.R."/>
            <person name="Dubcovsky J."/>
            <person name="McGuire P.E."/>
            <person name="Lux T."/>
            <person name="Spannagl M."/>
            <person name="Mayer K.F.X."/>
            <person name="Baldrich P."/>
            <person name="Meyers B.C."/>
            <person name="Huo N."/>
            <person name="Gu Y.Q."/>
            <person name="Zhou H."/>
            <person name="Devos K.M."/>
            <person name="Bennetzen J.L."/>
            <person name="Unver T."/>
            <person name="Budak H."/>
            <person name="Gulick P.J."/>
            <person name="Galiba G."/>
            <person name="Kalapos B."/>
            <person name="Nelson D.R."/>
            <person name="Li P."/>
            <person name="You F.M."/>
            <person name="Luo M.C."/>
            <person name="Dvorak J."/>
        </authorList>
    </citation>
    <scope>NUCLEOTIDE SEQUENCE [LARGE SCALE GENOMIC DNA]</scope>
    <source>
        <strain evidence="1">cv. AL8/78</strain>
    </source>
</reference>
<keyword evidence="2" id="KW-1185">Reference proteome</keyword>
<reference evidence="2" key="2">
    <citation type="journal article" date="2017" name="Nat. Plants">
        <title>The Aegilops tauschii genome reveals multiple impacts of transposons.</title>
        <authorList>
            <person name="Zhao G."/>
            <person name="Zou C."/>
            <person name="Li K."/>
            <person name="Wang K."/>
            <person name="Li T."/>
            <person name="Gao L."/>
            <person name="Zhang X."/>
            <person name="Wang H."/>
            <person name="Yang Z."/>
            <person name="Liu X."/>
            <person name="Jiang W."/>
            <person name="Mao L."/>
            <person name="Kong X."/>
            <person name="Jiao Y."/>
            <person name="Jia J."/>
        </authorList>
    </citation>
    <scope>NUCLEOTIDE SEQUENCE [LARGE SCALE GENOMIC DNA]</scope>
    <source>
        <strain evidence="2">cv. AL8/78</strain>
    </source>
</reference>
<dbReference type="Proteomes" id="UP000015105">
    <property type="component" value="Chromosome 4D"/>
</dbReference>
<organism evidence="1 2">
    <name type="scientific">Aegilops tauschii subsp. strangulata</name>
    <name type="common">Goatgrass</name>
    <dbReference type="NCBI Taxonomy" id="200361"/>
    <lineage>
        <taxon>Eukaryota</taxon>
        <taxon>Viridiplantae</taxon>
        <taxon>Streptophyta</taxon>
        <taxon>Embryophyta</taxon>
        <taxon>Tracheophyta</taxon>
        <taxon>Spermatophyta</taxon>
        <taxon>Magnoliopsida</taxon>
        <taxon>Liliopsida</taxon>
        <taxon>Poales</taxon>
        <taxon>Poaceae</taxon>
        <taxon>BOP clade</taxon>
        <taxon>Pooideae</taxon>
        <taxon>Triticodae</taxon>
        <taxon>Triticeae</taxon>
        <taxon>Triticinae</taxon>
        <taxon>Aegilops</taxon>
    </lineage>
</organism>
<evidence type="ECO:0000313" key="1">
    <source>
        <dbReference type="EnsemblPlants" id="AET4Gv20539200.10"/>
    </source>
</evidence>
<dbReference type="Gramene" id="AET4Gv20539200.10">
    <property type="protein sequence ID" value="AET4Gv20539200.10"/>
    <property type="gene ID" value="AET4Gv20539200"/>
</dbReference>
<sequence>QRVMKSISSFSLYSSLSNLKISAAEQRNRCAPPRPVRGWAKLLMERWFAEFVGALATATAGEAASACCAMQGKGSFQEPDGR</sequence>
<accession>A0A453IES7</accession>
<dbReference type="EnsemblPlants" id="AET4Gv20539200.10">
    <property type="protein sequence ID" value="AET4Gv20539200.10"/>
    <property type="gene ID" value="AET4Gv20539200"/>
</dbReference>
<name>A0A453IES7_AEGTS</name>
<dbReference type="AlphaFoldDB" id="A0A453IES7"/>
<protein>
    <submittedName>
        <fullName evidence="1">Uncharacterized protein</fullName>
    </submittedName>
</protein>
<proteinExistence type="predicted"/>
<reference evidence="2" key="1">
    <citation type="journal article" date="2014" name="Science">
        <title>Ancient hybridizations among the ancestral genomes of bread wheat.</title>
        <authorList>
            <consortium name="International Wheat Genome Sequencing Consortium,"/>
            <person name="Marcussen T."/>
            <person name="Sandve S.R."/>
            <person name="Heier L."/>
            <person name="Spannagl M."/>
            <person name="Pfeifer M."/>
            <person name="Jakobsen K.S."/>
            <person name="Wulff B.B."/>
            <person name="Steuernagel B."/>
            <person name="Mayer K.F."/>
            <person name="Olsen O.A."/>
        </authorList>
    </citation>
    <scope>NUCLEOTIDE SEQUENCE [LARGE SCALE GENOMIC DNA]</scope>
    <source>
        <strain evidence="2">cv. AL8/78</strain>
    </source>
</reference>